<name>A0AC60PTX7_IXOPE</name>
<dbReference type="EMBL" id="JABSTQ010009955">
    <property type="protein sequence ID" value="KAG0424600.1"/>
    <property type="molecule type" value="Genomic_DNA"/>
</dbReference>
<comment type="caution">
    <text evidence="1">The sequence shown here is derived from an EMBL/GenBank/DDBJ whole genome shotgun (WGS) entry which is preliminary data.</text>
</comment>
<protein>
    <submittedName>
        <fullName evidence="1">Uncharacterized protein</fullName>
    </submittedName>
</protein>
<keyword evidence="2" id="KW-1185">Reference proteome</keyword>
<feature type="non-terminal residue" evidence="1">
    <location>
        <position position="1"/>
    </location>
</feature>
<gene>
    <name evidence="1" type="ORF">HPB47_028195</name>
</gene>
<organism evidence="1 2">
    <name type="scientific">Ixodes persulcatus</name>
    <name type="common">Taiga tick</name>
    <dbReference type="NCBI Taxonomy" id="34615"/>
    <lineage>
        <taxon>Eukaryota</taxon>
        <taxon>Metazoa</taxon>
        <taxon>Ecdysozoa</taxon>
        <taxon>Arthropoda</taxon>
        <taxon>Chelicerata</taxon>
        <taxon>Arachnida</taxon>
        <taxon>Acari</taxon>
        <taxon>Parasitiformes</taxon>
        <taxon>Ixodida</taxon>
        <taxon>Ixodoidea</taxon>
        <taxon>Ixodidae</taxon>
        <taxon>Ixodinae</taxon>
        <taxon>Ixodes</taxon>
    </lineage>
</organism>
<proteinExistence type="predicted"/>
<dbReference type="Proteomes" id="UP000805193">
    <property type="component" value="Unassembled WGS sequence"/>
</dbReference>
<accession>A0AC60PTX7</accession>
<evidence type="ECO:0000313" key="2">
    <source>
        <dbReference type="Proteomes" id="UP000805193"/>
    </source>
</evidence>
<evidence type="ECO:0000313" key="1">
    <source>
        <dbReference type="EMBL" id="KAG0424600.1"/>
    </source>
</evidence>
<sequence>DPLERFFEKVRQAAGESDHPDMPTFPQLYRTLSIYTLLKPLKFGNSEAREEARILNFSSFKAIFKSEKGGSEQRLADIRAKLYYSIDTESWKYEEVLPADATM</sequence>
<reference evidence="1 2" key="1">
    <citation type="journal article" date="2020" name="Cell">
        <title>Large-Scale Comparative Analyses of Tick Genomes Elucidate Their Genetic Diversity and Vector Capacities.</title>
        <authorList>
            <consortium name="Tick Genome and Microbiome Consortium (TIGMIC)"/>
            <person name="Jia N."/>
            <person name="Wang J."/>
            <person name="Shi W."/>
            <person name="Du L."/>
            <person name="Sun Y."/>
            <person name="Zhan W."/>
            <person name="Jiang J.F."/>
            <person name="Wang Q."/>
            <person name="Zhang B."/>
            <person name="Ji P."/>
            <person name="Bell-Sakyi L."/>
            <person name="Cui X.M."/>
            <person name="Yuan T.T."/>
            <person name="Jiang B.G."/>
            <person name="Yang W.F."/>
            <person name="Lam T.T."/>
            <person name="Chang Q.C."/>
            <person name="Ding S.J."/>
            <person name="Wang X.J."/>
            <person name="Zhu J.G."/>
            <person name="Ruan X.D."/>
            <person name="Zhao L."/>
            <person name="Wei J.T."/>
            <person name="Ye R.Z."/>
            <person name="Que T.C."/>
            <person name="Du C.H."/>
            <person name="Zhou Y.H."/>
            <person name="Cheng J.X."/>
            <person name="Dai P.F."/>
            <person name="Guo W.B."/>
            <person name="Han X.H."/>
            <person name="Huang E.J."/>
            <person name="Li L.F."/>
            <person name="Wei W."/>
            <person name="Gao Y.C."/>
            <person name="Liu J.Z."/>
            <person name="Shao H.Z."/>
            <person name="Wang X."/>
            <person name="Wang C.C."/>
            <person name="Yang T.C."/>
            <person name="Huo Q.B."/>
            <person name="Li W."/>
            <person name="Chen H.Y."/>
            <person name="Chen S.E."/>
            <person name="Zhou L.G."/>
            <person name="Ni X.B."/>
            <person name="Tian J.H."/>
            <person name="Sheng Y."/>
            <person name="Liu T."/>
            <person name="Pan Y.S."/>
            <person name="Xia L.Y."/>
            <person name="Li J."/>
            <person name="Zhao F."/>
            <person name="Cao W.C."/>
        </authorList>
    </citation>
    <scope>NUCLEOTIDE SEQUENCE [LARGE SCALE GENOMIC DNA]</scope>
    <source>
        <strain evidence="1">Iper-2018</strain>
    </source>
</reference>